<dbReference type="OrthoDB" id="8557961at2"/>
<dbReference type="STRING" id="137658.SAMN05216186_1386"/>
<dbReference type="EMBL" id="FNFD01000038">
    <property type="protein sequence ID" value="SDL97135.1"/>
    <property type="molecule type" value="Genomic_DNA"/>
</dbReference>
<keyword evidence="2" id="KW-1185">Reference proteome</keyword>
<dbReference type="Proteomes" id="UP000198706">
    <property type="component" value="Unassembled WGS sequence"/>
</dbReference>
<dbReference type="AlphaFoldDB" id="A0A1G9PG56"/>
<proteinExistence type="predicted"/>
<evidence type="ECO:0000313" key="1">
    <source>
        <dbReference type="EMBL" id="SDL97135.1"/>
    </source>
</evidence>
<evidence type="ECO:0008006" key="3">
    <source>
        <dbReference type="Google" id="ProtNLM"/>
    </source>
</evidence>
<name>A0A1G9PG56_9PSED</name>
<dbReference type="InterPro" id="IPR032249">
    <property type="entry name" value="DUF4824"/>
</dbReference>
<dbReference type="RefSeq" id="WP_084336458.1">
    <property type="nucleotide sequence ID" value="NZ_FNFD01000038.1"/>
</dbReference>
<organism evidence="1 2">
    <name type="scientific">Pseudomonas indica</name>
    <dbReference type="NCBI Taxonomy" id="137658"/>
    <lineage>
        <taxon>Bacteria</taxon>
        <taxon>Pseudomonadati</taxon>
        <taxon>Pseudomonadota</taxon>
        <taxon>Gammaproteobacteria</taxon>
        <taxon>Pseudomonadales</taxon>
        <taxon>Pseudomonadaceae</taxon>
        <taxon>Pseudomonas</taxon>
    </lineage>
</organism>
<protein>
    <recommendedName>
        <fullName evidence="3">DUF4824 domain-containing protein</fullName>
    </recommendedName>
</protein>
<gene>
    <name evidence="1" type="ORF">SAMN05216186_1386</name>
</gene>
<accession>A0A1G9PG56</accession>
<evidence type="ECO:0000313" key="2">
    <source>
        <dbReference type="Proteomes" id="UP000198706"/>
    </source>
</evidence>
<dbReference type="Pfam" id="PF16106">
    <property type="entry name" value="DUF4824"/>
    <property type="match status" value="1"/>
</dbReference>
<reference evidence="1 2" key="1">
    <citation type="submission" date="2016-10" db="EMBL/GenBank/DDBJ databases">
        <authorList>
            <person name="de Groot N.N."/>
        </authorList>
    </citation>
    <scope>NUCLEOTIDE SEQUENCE [LARGE SCALE GENOMIC DNA]</scope>
    <source>
        <strain evidence="1 2">JCM 21544</strain>
    </source>
</reference>
<sequence length="266" mass="30671">MKGPNRTWGLLACLGLVLAANAVALGGVWYNRSVEPDSRLNLSERELRPAYSFARENSGIALNLNWRRPSTPDSPHGYDRASLSEEQMLALGFSADDYARDSRQLSREVLVVLELDGPAYQEELRRQQQRLERAQALLKTRPKDAELERQLEFARTSVEQERTSASRLFAIDVGLDPDALRQRYPDRRRYAIVRALVHPWFEGNPLRLTGQVSRLSVEEIHVPYAWRERFRQQLAKDGRHAYQVEVAIGRRMEPWITAVRHRNDAD</sequence>